<evidence type="ECO:0000313" key="2">
    <source>
        <dbReference type="EMBL" id="OAD54717.1"/>
    </source>
</evidence>
<protein>
    <submittedName>
        <fullName evidence="2">CTP synthase</fullName>
    </submittedName>
</protein>
<reference evidence="2 3" key="1">
    <citation type="submission" date="2015-07" db="EMBL/GenBank/DDBJ databases">
        <title>The genome of Eufriesea mexicana.</title>
        <authorList>
            <person name="Pan H."/>
            <person name="Kapheim K."/>
        </authorList>
    </citation>
    <scope>NUCLEOTIDE SEQUENCE [LARGE SCALE GENOMIC DNA]</scope>
    <source>
        <strain evidence="2">0111107269</strain>
        <tissue evidence="2">Whole body</tissue>
    </source>
</reference>
<dbReference type="InterPro" id="IPR004468">
    <property type="entry name" value="CTP_synthase"/>
</dbReference>
<keyword evidence="3" id="KW-1185">Reference proteome</keyword>
<dbReference type="EMBL" id="KQ763712">
    <property type="protein sequence ID" value="OAD54717.1"/>
    <property type="molecule type" value="Genomic_DNA"/>
</dbReference>
<dbReference type="PANTHER" id="PTHR11550">
    <property type="entry name" value="CTP SYNTHASE"/>
    <property type="match status" value="1"/>
</dbReference>
<dbReference type="SUPFAM" id="SSF52540">
    <property type="entry name" value="P-loop containing nucleoside triphosphate hydrolases"/>
    <property type="match status" value="1"/>
</dbReference>
<dbReference type="Pfam" id="PF06418">
    <property type="entry name" value="CTP_synth_N"/>
    <property type="match status" value="1"/>
</dbReference>
<sequence>MSSSQYTLDFVQHASASSGYALPSIQQGKVTLIHSSMKYIGNHRGNAVELPKEGYRGSEILTVAKSFFKLNGNKFANKSSIETSSLIFKEYGITYLPSGNHYVYIPEIEAGSYMLNNDASSLEILCNEMCDTYINVDPGTMSPYQYGEVFASSDGDESDFNLVYYERFTDEDLTRHSNITARKFYQALLKKERDGIHEGKTVQVVPPATGVMELKSIFSVPQFIVKLRLLLLKLVQQLDKLKMKQLMKMLMLFILH</sequence>
<evidence type="ECO:0000259" key="1">
    <source>
        <dbReference type="Pfam" id="PF06418"/>
    </source>
</evidence>
<organism evidence="2 3">
    <name type="scientific">Eufriesea mexicana</name>
    <dbReference type="NCBI Taxonomy" id="516756"/>
    <lineage>
        <taxon>Eukaryota</taxon>
        <taxon>Metazoa</taxon>
        <taxon>Ecdysozoa</taxon>
        <taxon>Arthropoda</taxon>
        <taxon>Hexapoda</taxon>
        <taxon>Insecta</taxon>
        <taxon>Pterygota</taxon>
        <taxon>Neoptera</taxon>
        <taxon>Endopterygota</taxon>
        <taxon>Hymenoptera</taxon>
        <taxon>Apocrita</taxon>
        <taxon>Aculeata</taxon>
        <taxon>Apoidea</taxon>
        <taxon>Anthophila</taxon>
        <taxon>Apidae</taxon>
        <taxon>Eufriesea</taxon>
    </lineage>
</organism>
<dbReference type="GO" id="GO:0003883">
    <property type="term" value="F:CTP synthase activity"/>
    <property type="evidence" value="ECO:0007669"/>
    <property type="project" value="InterPro"/>
</dbReference>
<dbReference type="InterPro" id="IPR017456">
    <property type="entry name" value="CTP_synthase_N"/>
</dbReference>
<dbReference type="Proteomes" id="UP000250275">
    <property type="component" value="Unassembled WGS sequence"/>
</dbReference>
<gene>
    <name evidence="2" type="ORF">WN48_06092</name>
</gene>
<dbReference type="GO" id="GO:0019856">
    <property type="term" value="P:pyrimidine nucleobase biosynthetic process"/>
    <property type="evidence" value="ECO:0007669"/>
    <property type="project" value="TreeGrafter"/>
</dbReference>
<accession>A0A310SLV3</accession>
<proteinExistence type="predicted"/>
<feature type="domain" description="CTP synthase N-terminal" evidence="1">
    <location>
        <begin position="130"/>
        <end position="212"/>
    </location>
</feature>
<dbReference type="InterPro" id="IPR027417">
    <property type="entry name" value="P-loop_NTPase"/>
</dbReference>
<dbReference type="AlphaFoldDB" id="A0A310SLV3"/>
<name>A0A310SLV3_9HYME</name>
<dbReference type="Gene3D" id="3.40.50.300">
    <property type="entry name" value="P-loop containing nucleotide triphosphate hydrolases"/>
    <property type="match status" value="1"/>
</dbReference>
<evidence type="ECO:0000313" key="3">
    <source>
        <dbReference type="Proteomes" id="UP000250275"/>
    </source>
</evidence>
<dbReference type="OrthoDB" id="1739076at2759"/>
<dbReference type="GO" id="GO:0042802">
    <property type="term" value="F:identical protein binding"/>
    <property type="evidence" value="ECO:0007669"/>
    <property type="project" value="TreeGrafter"/>
</dbReference>
<dbReference type="PANTHER" id="PTHR11550:SF0">
    <property type="entry name" value="CTP SYNTHASE-RELATED"/>
    <property type="match status" value="1"/>
</dbReference>
<dbReference type="GO" id="GO:0006241">
    <property type="term" value="P:CTP biosynthetic process"/>
    <property type="evidence" value="ECO:0007669"/>
    <property type="project" value="TreeGrafter"/>
</dbReference>